<evidence type="ECO:0000313" key="2">
    <source>
        <dbReference type="Proteomes" id="UP000233837"/>
    </source>
</evidence>
<name>A0A2I0WDZ6_9ASPA</name>
<reference evidence="1 2" key="1">
    <citation type="journal article" date="2016" name="Sci. Rep.">
        <title>The Dendrobium catenatum Lindl. genome sequence provides insights into polysaccharide synthase, floral development and adaptive evolution.</title>
        <authorList>
            <person name="Zhang G.Q."/>
            <person name="Xu Q."/>
            <person name="Bian C."/>
            <person name="Tsai W.C."/>
            <person name="Yeh C.M."/>
            <person name="Liu K.W."/>
            <person name="Yoshida K."/>
            <person name="Zhang L.S."/>
            <person name="Chang S.B."/>
            <person name="Chen F."/>
            <person name="Shi Y."/>
            <person name="Su Y.Y."/>
            <person name="Zhang Y.Q."/>
            <person name="Chen L.J."/>
            <person name="Yin Y."/>
            <person name="Lin M."/>
            <person name="Huang H."/>
            <person name="Deng H."/>
            <person name="Wang Z.W."/>
            <person name="Zhu S.L."/>
            <person name="Zhao X."/>
            <person name="Deng C."/>
            <person name="Niu S.C."/>
            <person name="Huang J."/>
            <person name="Wang M."/>
            <person name="Liu G.H."/>
            <person name="Yang H.J."/>
            <person name="Xiao X.J."/>
            <person name="Hsiao Y.Y."/>
            <person name="Wu W.L."/>
            <person name="Chen Y.Y."/>
            <person name="Mitsuda N."/>
            <person name="Ohme-Takagi M."/>
            <person name="Luo Y.B."/>
            <person name="Van de Peer Y."/>
            <person name="Liu Z.J."/>
        </authorList>
    </citation>
    <scope>NUCLEOTIDE SEQUENCE [LARGE SCALE GENOMIC DNA]</scope>
    <source>
        <tissue evidence="1">The whole plant</tissue>
    </source>
</reference>
<dbReference type="EMBL" id="KZ502718">
    <property type="protein sequence ID" value="PKU73888.1"/>
    <property type="molecule type" value="Genomic_DNA"/>
</dbReference>
<proteinExistence type="predicted"/>
<gene>
    <name evidence="1" type="ORF">MA16_Dca023305</name>
</gene>
<sequence>MDLSFFVHRTTRLAISHEFDIFGWPIALRCSRSKPKSPFLRREMDEHEFRRILDLFQVVRSGDYCFQDESGRASSSHSAQDEVTEWMKGWTEMDKMDELKETKSQDAFWSKLRAAAESKVGPANAERFCAAFKTVHEKLVYKELSLEAAQRFISTHKTDKIRTDSC</sequence>
<evidence type="ECO:0000313" key="1">
    <source>
        <dbReference type="EMBL" id="PKU73888.1"/>
    </source>
</evidence>
<reference evidence="1 2" key="2">
    <citation type="journal article" date="2017" name="Nature">
        <title>The Apostasia genome and the evolution of orchids.</title>
        <authorList>
            <person name="Zhang G.Q."/>
            <person name="Liu K.W."/>
            <person name="Li Z."/>
            <person name="Lohaus R."/>
            <person name="Hsiao Y.Y."/>
            <person name="Niu S.C."/>
            <person name="Wang J.Y."/>
            <person name="Lin Y.C."/>
            <person name="Xu Q."/>
            <person name="Chen L.J."/>
            <person name="Yoshida K."/>
            <person name="Fujiwara S."/>
            <person name="Wang Z.W."/>
            <person name="Zhang Y.Q."/>
            <person name="Mitsuda N."/>
            <person name="Wang M."/>
            <person name="Liu G.H."/>
            <person name="Pecoraro L."/>
            <person name="Huang H.X."/>
            <person name="Xiao X.J."/>
            <person name="Lin M."/>
            <person name="Wu X.Y."/>
            <person name="Wu W.L."/>
            <person name="Chen Y.Y."/>
            <person name="Chang S.B."/>
            <person name="Sakamoto S."/>
            <person name="Ohme-Takagi M."/>
            <person name="Yagi M."/>
            <person name="Zeng S.J."/>
            <person name="Shen C.Y."/>
            <person name="Yeh C.M."/>
            <person name="Luo Y.B."/>
            <person name="Tsai W.C."/>
            <person name="Van de Peer Y."/>
            <person name="Liu Z.J."/>
        </authorList>
    </citation>
    <scope>NUCLEOTIDE SEQUENCE [LARGE SCALE GENOMIC DNA]</scope>
    <source>
        <tissue evidence="1">The whole plant</tissue>
    </source>
</reference>
<dbReference type="PANTHER" id="PTHR35312">
    <property type="entry name" value="OS07G0641800 PROTEIN"/>
    <property type="match status" value="1"/>
</dbReference>
<dbReference type="AlphaFoldDB" id="A0A2I0WDZ6"/>
<accession>A0A2I0WDZ6</accession>
<keyword evidence="2" id="KW-1185">Reference proteome</keyword>
<organism evidence="1 2">
    <name type="scientific">Dendrobium catenatum</name>
    <dbReference type="NCBI Taxonomy" id="906689"/>
    <lineage>
        <taxon>Eukaryota</taxon>
        <taxon>Viridiplantae</taxon>
        <taxon>Streptophyta</taxon>
        <taxon>Embryophyta</taxon>
        <taxon>Tracheophyta</taxon>
        <taxon>Spermatophyta</taxon>
        <taxon>Magnoliopsida</taxon>
        <taxon>Liliopsida</taxon>
        <taxon>Asparagales</taxon>
        <taxon>Orchidaceae</taxon>
        <taxon>Epidendroideae</taxon>
        <taxon>Malaxideae</taxon>
        <taxon>Dendrobiinae</taxon>
        <taxon>Dendrobium</taxon>
    </lineage>
</organism>
<dbReference type="STRING" id="906689.A0A2I0WDZ6"/>
<protein>
    <submittedName>
        <fullName evidence="1">Uncharacterized protein</fullName>
    </submittedName>
</protein>
<dbReference type="Proteomes" id="UP000233837">
    <property type="component" value="Unassembled WGS sequence"/>
</dbReference>
<dbReference type="PANTHER" id="PTHR35312:SF1">
    <property type="entry name" value="OS07G0641800 PROTEIN"/>
    <property type="match status" value="1"/>
</dbReference>